<dbReference type="PANTHER" id="PTHR10869">
    <property type="entry name" value="PROLYL 4-HYDROXYLASE ALPHA SUBUNIT"/>
    <property type="match status" value="1"/>
</dbReference>
<evidence type="ECO:0000256" key="6">
    <source>
        <dbReference type="SAM" id="MobiDB-lite"/>
    </source>
</evidence>
<dbReference type="InterPro" id="IPR044862">
    <property type="entry name" value="Pro_4_hyd_alph_FE2OG_OXY"/>
</dbReference>
<keyword evidence="2" id="KW-0479">Metal-binding</keyword>
<reference evidence="8 9" key="1">
    <citation type="submission" date="2018-04" db="EMBL/GenBank/DDBJ databases">
        <authorList>
            <person name="Huttner S."/>
            <person name="Dainat J."/>
        </authorList>
    </citation>
    <scope>NUCLEOTIDE SEQUENCE [LARGE SCALE GENOMIC DNA]</scope>
</reference>
<keyword evidence="4" id="KW-0560">Oxidoreductase</keyword>
<feature type="region of interest" description="Disordered" evidence="6">
    <location>
        <begin position="1"/>
        <end position="23"/>
    </location>
</feature>
<dbReference type="InterPro" id="IPR006620">
    <property type="entry name" value="Pro_4_hyd_alph"/>
</dbReference>
<gene>
    <name evidence="8" type="ORF">TT172_LOCUS3401</name>
</gene>
<evidence type="ECO:0000256" key="4">
    <source>
        <dbReference type="ARBA" id="ARBA00023002"/>
    </source>
</evidence>
<comment type="cofactor">
    <cofactor evidence="1">
        <name>L-ascorbate</name>
        <dbReference type="ChEBI" id="CHEBI:38290"/>
    </cofactor>
</comment>
<dbReference type="SMART" id="SM00702">
    <property type="entry name" value="P4Hc"/>
    <property type="match status" value="1"/>
</dbReference>
<evidence type="ECO:0000256" key="1">
    <source>
        <dbReference type="ARBA" id="ARBA00001961"/>
    </source>
</evidence>
<dbReference type="GO" id="GO:0005506">
    <property type="term" value="F:iron ion binding"/>
    <property type="evidence" value="ECO:0007669"/>
    <property type="project" value="InterPro"/>
</dbReference>
<dbReference type="Gene3D" id="2.60.120.620">
    <property type="entry name" value="q2cbj1_9rhob like domain"/>
    <property type="match status" value="1"/>
</dbReference>
<keyword evidence="5" id="KW-0408">Iron</keyword>
<feature type="domain" description="Prolyl 4-hydroxylase alpha subunit" evidence="7">
    <location>
        <begin position="75"/>
        <end position="302"/>
    </location>
</feature>
<evidence type="ECO:0000256" key="2">
    <source>
        <dbReference type="ARBA" id="ARBA00022723"/>
    </source>
</evidence>
<evidence type="ECO:0000256" key="5">
    <source>
        <dbReference type="ARBA" id="ARBA00023004"/>
    </source>
</evidence>
<dbReference type="SUPFAM" id="SSF51197">
    <property type="entry name" value="Clavaminate synthase-like"/>
    <property type="match status" value="1"/>
</dbReference>
<dbReference type="AlphaFoldDB" id="A0A446BEN9"/>
<dbReference type="GO" id="GO:0005783">
    <property type="term" value="C:endoplasmic reticulum"/>
    <property type="evidence" value="ECO:0007669"/>
    <property type="project" value="TreeGrafter"/>
</dbReference>
<proteinExistence type="predicted"/>
<dbReference type="EMBL" id="OUUZ01000008">
    <property type="protein sequence ID" value="SPQ20982.1"/>
    <property type="molecule type" value="Genomic_DNA"/>
</dbReference>
<protein>
    <submittedName>
        <fullName evidence="8">64f3b0fb-9d1b-4788-9ff9-c6c529c3fe23</fullName>
    </submittedName>
</protein>
<accession>A0A446BEN9</accession>
<dbReference type="GO" id="GO:0004656">
    <property type="term" value="F:procollagen-proline 4-dioxygenase activity"/>
    <property type="evidence" value="ECO:0007669"/>
    <property type="project" value="TreeGrafter"/>
</dbReference>
<keyword evidence="3" id="KW-0223">Dioxygenase</keyword>
<sequence>MFLFTRKSKNTPNPAQPSALAAPKHNRPIQTNYISAPVPLPPSFLSSTTLPPDARPITATPIPWPSTPLPEYAGLYAVVLDHVLSPSECAALLALAEASVPAPGEPGSELRRGPDDPWGPALVNVGRGFEVLEQGYRNGDRIVWDCQEVVDRLWARCLAAGPGFRERFAEVGGAEKDVTGRVEAEGARWVFVRVNERMRFLRYGKGGFFRPHCDAPYHDDKDPSRKIRTMFTIHLYLNDSKAEDPDAELVGGATTFFSDDEKRRLDIHPKAGRVLIFQHRRLLHSGDDVLAGTKYTMRTDIMYELVHEPKSVED</sequence>
<dbReference type="InterPro" id="IPR045054">
    <property type="entry name" value="P4HA-like"/>
</dbReference>
<evidence type="ECO:0000313" key="8">
    <source>
        <dbReference type="EMBL" id="SPQ20982.1"/>
    </source>
</evidence>
<name>A0A446BEN9_9PEZI</name>
<dbReference type="Proteomes" id="UP000289323">
    <property type="component" value="Unassembled WGS sequence"/>
</dbReference>
<dbReference type="Pfam" id="PF13640">
    <property type="entry name" value="2OG-FeII_Oxy_3"/>
    <property type="match status" value="1"/>
</dbReference>
<evidence type="ECO:0000259" key="7">
    <source>
        <dbReference type="SMART" id="SM00702"/>
    </source>
</evidence>
<evidence type="ECO:0000313" key="9">
    <source>
        <dbReference type="Proteomes" id="UP000289323"/>
    </source>
</evidence>
<dbReference type="PANTHER" id="PTHR10869:SF241">
    <property type="entry name" value="FE2OG DIOXYGENASE DOMAIN-CONTAINING PROTEIN"/>
    <property type="match status" value="1"/>
</dbReference>
<dbReference type="GO" id="GO:0031418">
    <property type="term" value="F:L-ascorbic acid binding"/>
    <property type="evidence" value="ECO:0007669"/>
    <property type="project" value="InterPro"/>
</dbReference>
<organism evidence="8 9">
    <name type="scientific">Thermothielavioides terrestris</name>
    <dbReference type="NCBI Taxonomy" id="2587410"/>
    <lineage>
        <taxon>Eukaryota</taxon>
        <taxon>Fungi</taxon>
        <taxon>Dikarya</taxon>
        <taxon>Ascomycota</taxon>
        <taxon>Pezizomycotina</taxon>
        <taxon>Sordariomycetes</taxon>
        <taxon>Sordariomycetidae</taxon>
        <taxon>Sordariales</taxon>
        <taxon>Chaetomiaceae</taxon>
        <taxon>Thermothielavioides</taxon>
    </lineage>
</organism>
<evidence type="ECO:0000256" key="3">
    <source>
        <dbReference type="ARBA" id="ARBA00022964"/>
    </source>
</evidence>